<reference evidence="2" key="1">
    <citation type="journal article" date="2013" name="Mol. Plant Microbe Interact.">
        <title>Global aspects of pacC regulation of pathogenicity genes in Colletotrichum gloeosporioides as revealed by transcriptome analysis.</title>
        <authorList>
            <person name="Alkan N."/>
            <person name="Meng X."/>
            <person name="Friedlander G."/>
            <person name="Reuveni E."/>
            <person name="Sukno S."/>
            <person name="Sherman A."/>
            <person name="Thon M."/>
            <person name="Fluhr R."/>
            <person name="Prusky D."/>
        </authorList>
    </citation>
    <scope>NUCLEOTIDE SEQUENCE [LARGE SCALE GENOMIC DNA]</scope>
    <source>
        <strain evidence="2">Cg-14</strain>
    </source>
</reference>
<comment type="caution">
    <text evidence="1">The sequence shown here is derived from an EMBL/GenBank/DDBJ whole genome shotgun (WGS) entry which is preliminary data.</text>
</comment>
<name>T0L4K0_COLGC</name>
<dbReference type="EMBL" id="AMYD01004437">
    <property type="protein sequence ID" value="EQB43165.1"/>
    <property type="molecule type" value="Genomic_DNA"/>
</dbReference>
<evidence type="ECO:0000313" key="2">
    <source>
        <dbReference type="Proteomes" id="UP000015530"/>
    </source>
</evidence>
<evidence type="ECO:0000313" key="1">
    <source>
        <dbReference type="EMBL" id="EQB43165.1"/>
    </source>
</evidence>
<protein>
    <submittedName>
        <fullName evidence="1">Uncharacterized protein</fullName>
    </submittedName>
</protein>
<proteinExistence type="predicted"/>
<organism evidence="1 2">
    <name type="scientific">Colletotrichum gloeosporioides (strain Cg-14)</name>
    <name type="common">Anthracnose fungus</name>
    <name type="synonym">Glomerella cingulata</name>
    <dbReference type="NCBI Taxonomy" id="1237896"/>
    <lineage>
        <taxon>Eukaryota</taxon>
        <taxon>Fungi</taxon>
        <taxon>Dikarya</taxon>
        <taxon>Ascomycota</taxon>
        <taxon>Pezizomycotina</taxon>
        <taxon>Sordariomycetes</taxon>
        <taxon>Hypocreomycetidae</taxon>
        <taxon>Glomerellales</taxon>
        <taxon>Glomerellaceae</taxon>
        <taxon>Colletotrichum</taxon>
        <taxon>Colletotrichum gloeosporioides species complex</taxon>
    </lineage>
</organism>
<accession>T0L4K0</accession>
<dbReference type="HOGENOM" id="CLU_3429968_0_0_1"/>
<dbReference type="Proteomes" id="UP000015530">
    <property type="component" value="Unassembled WGS sequence"/>
</dbReference>
<sequence>MYNREKLRRISELEMIWRF</sequence>
<dbReference type="AlphaFoldDB" id="T0L4K0"/>
<gene>
    <name evidence="1" type="ORF">CGLO_18218</name>
</gene>